<dbReference type="PROSITE" id="PS50181">
    <property type="entry name" value="FBOX"/>
    <property type="match status" value="1"/>
</dbReference>
<protein>
    <recommendedName>
        <fullName evidence="1">F-box domain-containing protein</fullName>
    </recommendedName>
</protein>
<name>A0AAW0D7X6_9AGAR</name>
<dbReference type="AlphaFoldDB" id="A0AAW0D7X6"/>
<dbReference type="SUPFAM" id="SSF52047">
    <property type="entry name" value="RNI-like"/>
    <property type="match status" value="1"/>
</dbReference>
<dbReference type="Proteomes" id="UP001383192">
    <property type="component" value="Unassembled WGS sequence"/>
</dbReference>
<proteinExistence type="predicted"/>
<dbReference type="InterPro" id="IPR001810">
    <property type="entry name" value="F-box_dom"/>
</dbReference>
<dbReference type="EMBL" id="JAYKXP010000018">
    <property type="protein sequence ID" value="KAK7047788.1"/>
    <property type="molecule type" value="Genomic_DNA"/>
</dbReference>
<organism evidence="2 3">
    <name type="scientific">Paramarasmius palmivorus</name>
    <dbReference type="NCBI Taxonomy" id="297713"/>
    <lineage>
        <taxon>Eukaryota</taxon>
        <taxon>Fungi</taxon>
        <taxon>Dikarya</taxon>
        <taxon>Basidiomycota</taxon>
        <taxon>Agaricomycotina</taxon>
        <taxon>Agaricomycetes</taxon>
        <taxon>Agaricomycetidae</taxon>
        <taxon>Agaricales</taxon>
        <taxon>Marasmiineae</taxon>
        <taxon>Marasmiaceae</taxon>
        <taxon>Paramarasmius</taxon>
    </lineage>
</organism>
<dbReference type="Gene3D" id="3.80.10.10">
    <property type="entry name" value="Ribonuclease Inhibitor"/>
    <property type="match status" value="1"/>
</dbReference>
<keyword evidence="3" id="KW-1185">Reference proteome</keyword>
<dbReference type="InterPro" id="IPR032675">
    <property type="entry name" value="LRR_dom_sf"/>
</dbReference>
<evidence type="ECO:0000313" key="2">
    <source>
        <dbReference type="EMBL" id="KAK7047788.1"/>
    </source>
</evidence>
<accession>A0AAW0D7X6</accession>
<sequence length="513" mass="58919">MPAQLPLEIWTAIISHLPKDNLYKLLGINRTVFDYVMDSLYEEIEYVIEWDTRVVRGPNVKQLKYHPSLAERAKSLRINIPFPASKINYHRGPFVGMVRHVGEKISSKRDTKAMASLTPDSTVASHLTRVERLQISISDPPVYKPFVPYITTFWTCHSSNLRKLYLQFDLPALYTLMSPLMSLQVPTLPHLTEFGFYTYNTEGTWLKLTANAKQIAAMTSWLTSLITSSRVLETLYLVLPEEIDTTHLFTRLAKTPQTGLRSFIFSQSSGKDSFPKDNALSVFLEAHCKCALQSVVLEPLYRASSRKDTLISEKRPYLEWLKESFASLELPSLRVLQIALPAYLGEECYIDSCGKSFLSKASQGLDVLVLVGIAVRTRHIRLLFDSPNPELRKLSLFIEELTPECLEVLAWHLPSLEVLELSFDCLGIEEDPGVIRPLNTKDYDLFTSRLRHFRNTDWSLKYLILKVFDCHYEFPSQLITEPLSDRLPMTTIRIKDTSQDSYFKLEEDEFLNM</sequence>
<gene>
    <name evidence="2" type="ORF">VNI00_006116</name>
</gene>
<reference evidence="2 3" key="1">
    <citation type="submission" date="2024-01" db="EMBL/GenBank/DDBJ databases">
        <title>A draft genome for a cacao thread blight-causing isolate of Paramarasmius palmivorus.</title>
        <authorList>
            <person name="Baruah I.K."/>
            <person name="Bukari Y."/>
            <person name="Amoako-Attah I."/>
            <person name="Meinhardt L.W."/>
            <person name="Bailey B.A."/>
            <person name="Cohen S.P."/>
        </authorList>
    </citation>
    <scope>NUCLEOTIDE SEQUENCE [LARGE SCALE GENOMIC DNA]</scope>
    <source>
        <strain evidence="2 3">GH-12</strain>
    </source>
</reference>
<comment type="caution">
    <text evidence="2">The sequence shown here is derived from an EMBL/GenBank/DDBJ whole genome shotgun (WGS) entry which is preliminary data.</text>
</comment>
<evidence type="ECO:0000313" key="3">
    <source>
        <dbReference type="Proteomes" id="UP001383192"/>
    </source>
</evidence>
<feature type="domain" description="F-box" evidence="1">
    <location>
        <begin position="1"/>
        <end position="44"/>
    </location>
</feature>
<evidence type="ECO:0000259" key="1">
    <source>
        <dbReference type="PROSITE" id="PS50181"/>
    </source>
</evidence>